<proteinExistence type="predicted"/>
<evidence type="ECO:0000256" key="2">
    <source>
        <dbReference type="SAM" id="Phobius"/>
    </source>
</evidence>
<dbReference type="InterPro" id="IPR021460">
    <property type="entry name" value="DUF3112"/>
</dbReference>
<dbReference type="Proteomes" id="UP000014480">
    <property type="component" value="Unassembled WGS sequence"/>
</dbReference>
<dbReference type="PANTHER" id="PTHR35184:SF1">
    <property type="entry name" value="INTEGRAL MEMBRANE PROTEIN"/>
    <property type="match status" value="1"/>
</dbReference>
<feature type="transmembrane region" description="Helical" evidence="2">
    <location>
        <begin position="54"/>
        <end position="74"/>
    </location>
</feature>
<name>A0A484F7I1_COLOR</name>
<organism evidence="3 4">
    <name type="scientific">Colletotrichum orbiculare (strain 104-T / ATCC 96160 / CBS 514.97 / LARS 414 / MAFF 240422)</name>
    <name type="common">Cucumber anthracnose fungus</name>
    <name type="synonym">Colletotrichum lagenarium</name>
    <dbReference type="NCBI Taxonomy" id="1213857"/>
    <lineage>
        <taxon>Eukaryota</taxon>
        <taxon>Fungi</taxon>
        <taxon>Dikarya</taxon>
        <taxon>Ascomycota</taxon>
        <taxon>Pezizomycotina</taxon>
        <taxon>Sordariomycetes</taxon>
        <taxon>Hypocreomycetidae</taxon>
        <taxon>Glomerellales</taxon>
        <taxon>Glomerellaceae</taxon>
        <taxon>Colletotrichum</taxon>
        <taxon>Colletotrichum orbiculare species complex</taxon>
    </lineage>
</organism>
<dbReference type="AlphaFoldDB" id="A0A484F7I1"/>
<dbReference type="PANTHER" id="PTHR35184">
    <property type="entry name" value="YALI0C10208P"/>
    <property type="match status" value="1"/>
</dbReference>
<feature type="transmembrane region" description="Helical" evidence="2">
    <location>
        <begin position="276"/>
        <end position="295"/>
    </location>
</feature>
<reference evidence="4" key="2">
    <citation type="journal article" date="2019" name="Mol. Plant Microbe Interact.">
        <title>Genome sequence resources for four phytopathogenic fungi from the Colletotrichum orbiculare species complex.</title>
        <authorList>
            <person name="Gan P."/>
            <person name="Tsushima A."/>
            <person name="Narusaka M."/>
            <person name="Narusaka Y."/>
            <person name="Takano Y."/>
            <person name="Kubo Y."/>
            <person name="Shirasu K."/>
        </authorList>
    </citation>
    <scope>GENOME REANNOTATION</scope>
    <source>
        <strain evidence="4">104-T / ATCC 96160 / CBS 514.97 / LARS 414 / MAFF 240422</strain>
    </source>
</reference>
<sequence>MNNNPPGPGRGDPPLQNANPQAQAGSPGGFPPMGIPDPVDGAFLGGVPTKSLDLPLTIFFMILFILGAYVHLSIYRRNAKRGHKFLISDLIFEFCMVRTVTCIFRITWSIVTTRGVVLAALITENAGAVVLFAVNIFFAQRLVRSIHPRVGWCTAFGQFTLFLLFSVPAIIVLNVTSTIITFLSPGNLDRLEVTDDLVKFGTGWNMFLAVFPVIVVAGSLCFPGPEPEKFGSGSTRVKVALLFSGAFLLITGHAIRLYGLVNKMPPGTDSIIYGKAVFYTTGFMFELIVVAAYACGRVDLRFHVPNGSSGPGDYSGNKDKSGYSVGEIERLIDDLEVPHQIMRERKGAEDMEMVFAIFFATKKEKEKQSDESLDDKTIVEGESQQPSEVLLPDRPTRVTRRQTVIDAFKGRPPPPEMEHANDQTYPDITDFYIQIDDGKPPHRQTRPSMSSEPNAKQGYDPRYHPRTQQQYWGTSPPYANEKEAMKSIDLR</sequence>
<reference evidence="4" key="1">
    <citation type="journal article" date="2013" name="New Phytol.">
        <title>Comparative genomic and transcriptomic analyses reveal the hemibiotrophic stage shift of Colletotrichum fungi.</title>
        <authorList>
            <person name="Gan P."/>
            <person name="Ikeda K."/>
            <person name="Irieda H."/>
            <person name="Narusaka M."/>
            <person name="O'Connell R.J."/>
            <person name="Narusaka Y."/>
            <person name="Takano Y."/>
            <person name="Kubo Y."/>
            <person name="Shirasu K."/>
        </authorList>
    </citation>
    <scope>NUCLEOTIDE SEQUENCE [LARGE SCALE GENOMIC DNA]</scope>
    <source>
        <strain evidence="4">104-T / ATCC 96160 / CBS 514.97 / LARS 414 / MAFF 240422</strain>
    </source>
</reference>
<evidence type="ECO:0000313" key="3">
    <source>
        <dbReference type="EMBL" id="TDZ14219.1"/>
    </source>
</evidence>
<feature type="transmembrane region" description="Helical" evidence="2">
    <location>
        <begin position="237"/>
        <end position="256"/>
    </location>
</feature>
<feature type="region of interest" description="Disordered" evidence="1">
    <location>
        <begin position="366"/>
        <end position="388"/>
    </location>
</feature>
<feature type="transmembrane region" description="Helical" evidence="2">
    <location>
        <begin position="116"/>
        <end position="138"/>
    </location>
</feature>
<gene>
    <name evidence="3" type="ORF">Cob_v012856</name>
</gene>
<keyword evidence="4" id="KW-1185">Reference proteome</keyword>
<feature type="region of interest" description="Disordered" evidence="1">
    <location>
        <begin position="433"/>
        <end position="491"/>
    </location>
</feature>
<accession>A0A484F7I1</accession>
<dbReference type="EMBL" id="AMCV02000055">
    <property type="protein sequence ID" value="TDZ14219.1"/>
    <property type="molecule type" value="Genomic_DNA"/>
</dbReference>
<feature type="region of interest" description="Disordered" evidence="1">
    <location>
        <begin position="1"/>
        <end position="30"/>
    </location>
</feature>
<feature type="transmembrane region" description="Helical" evidence="2">
    <location>
        <begin position="159"/>
        <end position="183"/>
    </location>
</feature>
<comment type="caution">
    <text evidence="3">The sequence shown here is derived from an EMBL/GenBank/DDBJ whole genome shotgun (WGS) entry which is preliminary data.</text>
</comment>
<feature type="compositionally biased region" description="Basic and acidic residues" evidence="1">
    <location>
        <begin position="480"/>
        <end position="491"/>
    </location>
</feature>
<dbReference type="STRING" id="1213857.A0A484F7I1"/>
<evidence type="ECO:0000256" key="1">
    <source>
        <dbReference type="SAM" id="MobiDB-lite"/>
    </source>
</evidence>
<evidence type="ECO:0000313" key="4">
    <source>
        <dbReference type="Proteomes" id="UP000014480"/>
    </source>
</evidence>
<keyword evidence="2" id="KW-1133">Transmembrane helix</keyword>
<dbReference type="Pfam" id="PF11309">
    <property type="entry name" value="DUF3112"/>
    <property type="match status" value="1"/>
</dbReference>
<keyword evidence="2" id="KW-0812">Transmembrane</keyword>
<keyword evidence="2" id="KW-0472">Membrane</keyword>
<dbReference type="OrthoDB" id="3357002at2759"/>
<protein>
    <submittedName>
        <fullName evidence="3">Uncharacterized protein</fullName>
    </submittedName>
</protein>
<feature type="transmembrane region" description="Helical" evidence="2">
    <location>
        <begin position="86"/>
        <end position="110"/>
    </location>
</feature>
<feature type="compositionally biased region" description="Basic and acidic residues" evidence="1">
    <location>
        <begin position="366"/>
        <end position="379"/>
    </location>
</feature>
<feature type="transmembrane region" description="Helical" evidence="2">
    <location>
        <begin position="203"/>
        <end position="225"/>
    </location>
</feature>